<dbReference type="PROSITE" id="PS51198">
    <property type="entry name" value="UVRD_HELICASE_ATP_BIND"/>
    <property type="match status" value="1"/>
</dbReference>
<accession>A0ABW9QZP1</accession>
<dbReference type="EMBL" id="WJHE01001421">
    <property type="protein sequence ID" value="MST35090.1"/>
    <property type="molecule type" value="Genomic_DNA"/>
</dbReference>
<evidence type="ECO:0000313" key="7">
    <source>
        <dbReference type="EMBL" id="MST35090.1"/>
    </source>
</evidence>
<dbReference type="SUPFAM" id="SSF52540">
    <property type="entry name" value="P-loop containing nucleoside triphosphate hydrolases"/>
    <property type="match status" value="1"/>
</dbReference>
<evidence type="ECO:0000259" key="6">
    <source>
        <dbReference type="PROSITE" id="PS51198"/>
    </source>
</evidence>
<proteinExistence type="predicted"/>
<keyword evidence="3 5" id="KW-0347">Helicase</keyword>
<sequence length="279" mass="30064">MTVTTTHGFCQLVLAGLGSAGDLDVGATLLEDPDDLLEEVVADLYLRRAEWDHARPPFGFAAARAAAAAAVANPDALLVPDPAEGYLLSRLAHGARKGLAERLQDANLLTYDHVLTRLAATLGDPARGAAACARLQQRYQVVLVDEFQDTDPVQWEVLRRAFGTGDTTLVLIGDPKQAIYAFRGADVHAYLAAHRQARRFTLGANWRADQPLLDAIDALLSPLQLGHPAIRFRPVEAPAAHCRAGLLDAPVSVPLRVRLVPDRHAELPRTPASTVRPSP</sequence>
<dbReference type="PANTHER" id="PTHR11070">
    <property type="entry name" value="UVRD / RECB / PCRA DNA HELICASE FAMILY MEMBER"/>
    <property type="match status" value="1"/>
</dbReference>
<evidence type="ECO:0000313" key="8">
    <source>
        <dbReference type="Proteomes" id="UP000437736"/>
    </source>
</evidence>
<evidence type="ECO:0000256" key="3">
    <source>
        <dbReference type="ARBA" id="ARBA00022806"/>
    </source>
</evidence>
<keyword evidence="1 5" id="KW-0547">Nucleotide-binding</keyword>
<gene>
    <name evidence="7" type="ORF">GHK86_20460</name>
</gene>
<keyword evidence="2 5" id="KW-0378">Hydrolase</keyword>
<dbReference type="Pfam" id="PF00580">
    <property type="entry name" value="UvrD-helicase"/>
    <property type="match status" value="1"/>
</dbReference>
<evidence type="ECO:0000256" key="2">
    <source>
        <dbReference type="ARBA" id="ARBA00022801"/>
    </source>
</evidence>
<evidence type="ECO:0000256" key="1">
    <source>
        <dbReference type="ARBA" id="ARBA00022741"/>
    </source>
</evidence>
<protein>
    <submittedName>
        <fullName evidence="7">AAA family ATPase</fullName>
    </submittedName>
</protein>
<reference evidence="7 8" key="1">
    <citation type="submission" date="2019-11" db="EMBL/GenBank/DDBJ databases">
        <title>Acidiferrimicrobium australis gen. nov., sp. nov., an acidophilic and obligately heterotrophic, member of the Actinobacteria that catalyses dissimilatory oxido- reduction of iron isolated from metal-rich acidic water in Chile.</title>
        <authorList>
            <person name="Gonzalez D."/>
            <person name="Huber K."/>
            <person name="Hedrich S."/>
            <person name="Rojas-Villalobos C."/>
            <person name="Quatrini R."/>
            <person name="Dinamarca M.A."/>
            <person name="Schwarz A."/>
            <person name="Canales C."/>
            <person name="Nancucheo I."/>
        </authorList>
    </citation>
    <scope>NUCLEOTIDE SEQUENCE [LARGE SCALE GENOMIC DNA]</scope>
    <source>
        <strain evidence="7 8">USS-CCA1</strain>
    </source>
</reference>
<dbReference type="InterPro" id="IPR014016">
    <property type="entry name" value="UvrD-like_ATP-bd"/>
</dbReference>
<evidence type="ECO:0000256" key="4">
    <source>
        <dbReference type="ARBA" id="ARBA00022840"/>
    </source>
</evidence>
<organism evidence="7 8">
    <name type="scientific">Acidiferrimicrobium australe</name>
    <dbReference type="NCBI Taxonomy" id="2664430"/>
    <lineage>
        <taxon>Bacteria</taxon>
        <taxon>Bacillati</taxon>
        <taxon>Actinomycetota</taxon>
        <taxon>Acidimicrobiia</taxon>
        <taxon>Acidimicrobiales</taxon>
        <taxon>Acidimicrobiaceae</taxon>
        <taxon>Acidiferrimicrobium</taxon>
    </lineage>
</organism>
<comment type="caution">
    <text evidence="7">The sequence shown here is derived from an EMBL/GenBank/DDBJ whole genome shotgun (WGS) entry which is preliminary data.</text>
</comment>
<dbReference type="Gene3D" id="1.10.3170.10">
    <property type="entry name" value="Recbcd, chain B, domain 2"/>
    <property type="match status" value="1"/>
</dbReference>
<evidence type="ECO:0000256" key="5">
    <source>
        <dbReference type="PROSITE-ProRule" id="PRU00560"/>
    </source>
</evidence>
<comment type="caution">
    <text evidence="5">Lacks conserved residue(s) required for the propagation of feature annotation.</text>
</comment>
<dbReference type="Gene3D" id="3.40.50.300">
    <property type="entry name" value="P-loop containing nucleotide triphosphate hydrolases"/>
    <property type="match status" value="1"/>
</dbReference>
<keyword evidence="8" id="KW-1185">Reference proteome</keyword>
<dbReference type="Proteomes" id="UP000437736">
    <property type="component" value="Unassembled WGS sequence"/>
</dbReference>
<dbReference type="InterPro" id="IPR000212">
    <property type="entry name" value="DNA_helicase_UvrD/REP"/>
</dbReference>
<dbReference type="InterPro" id="IPR027417">
    <property type="entry name" value="P-loop_NTPase"/>
</dbReference>
<keyword evidence="4 5" id="KW-0067">ATP-binding</keyword>
<feature type="domain" description="UvrD-like helicase ATP-binding" evidence="6">
    <location>
        <begin position="1"/>
        <end position="209"/>
    </location>
</feature>
<name>A0ABW9QZP1_9ACTN</name>
<dbReference type="PANTHER" id="PTHR11070:SF23">
    <property type="entry name" value="RECBCD ENZYME SUBUNIT RECB"/>
    <property type="match status" value="1"/>
</dbReference>